<comment type="caution">
    <text evidence="5">The sequence shown here is derived from an EMBL/GenBank/DDBJ whole genome shotgun (WGS) entry which is preliminary data.</text>
</comment>
<dbReference type="Proteomes" id="UP000822688">
    <property type="component" value="Chromosome 1"/>
</dbReference>
<reference evidence="5" key="1">
    <citation type="submission" date="2020-06" db="EMBL/GenBank/DDBJ databases">
        <title>WGS assembly of Ceratodon purpureus strain R40.</title>
        <authorList>
            <person name="Carey S.B."/>
            <person name="Jenkins J."/>
            <person name="Shu S."/>
            <person name="Lovell J.T."/>
            <person name="Sreedasyam A."/>
            <person name="Maumus F."/>
            <person name="Tiley G.P."/>
            <person name="Fernandez-Pozo N."/>
            <person name="Barry K."/>
            <person name="Chen C."/>
            <person name="Wang M."/>
            <person name="Lipzen A."/>
            <person name="Daum C."/>
            <person name="Saski C.A."/>
            <person name="Payton A.C."/>
            <person name="Mcbreen J.C."/>
            <person name="Conrad R.E."/>
            <person name="Kollar L.M."/>
            <person name="Olsson S."/>
            <person name="Huttunen S."/>
            <person name="Landis J.B."/>
            <person name="Wickett N.J."/>
            <person name="Johnson M.G."/>
            <person name="Rensing S.A."/>
            <person name="Grimwood J."/>
            <person name="Schmutz J."/>
            <person name="Mcdaniel S.F."/>
        </authorList>
    </citation>
    <scope>NUCLEOTIDE SEQUENCE</scope>
    <source>
        <strain evidence="5">R40</strain>
    </source>
</reference>
<dbReference type="SUPFAM" id="SSF52047">
    <property type="entry name" value="RNI-like"/>
    <property type="match status" value="1"/>
</dbReference>
<evidence type="ECO:0000256" key="1">
    <source>
        <dbReference type="ARBA" id="ARBA00022737"/>
    </source>
</evidence>
<keyword evidence="1" id="KW-0677">Repeat</keyword>
<protein>
    <recommendedName>
        <fullName evidence="4">COR domain-containing protein</fullName>
    </recommendedName>
</protein>
<dbReference type="InterPro" id="IPR027417">
    <property type="entry name" value="P-loop_NTPase"/>
</dbReference>
<evidence type="ECO:0000256" key="3">
    <source>
        <dbReference type="SAM" id="MobiDB-lite"/>
    </source>
</evidence>
<dbReference type="Gene3D" id="3.80.10.10">
    <property type="entry name" value="Ribonuclease Inhibitor"/>
    <property type="match status" value="2"/>
</dbReference>
<gene>
    <name evidence="5" type="ORF">KC19_1G298400</name>
</gene>
<evidence type="ECO:0000313" key="6">
    <source>
        <dbReference type="Proteomes" id="UP000822688"/>
    </source>
</evidence>
<dbReference type="InterPro" id="IPR032171">
    <property type="entry name" value="COR-A"/>
</dbReference>
<evidence type="ECO:0000313" key="5">
    <source>
        <dbReference type="EMBL" id="KAG0593015.1"/>
    </source>
</evidence>
<sequence>MAGSSPGTSVKPPSLGGERSGAREACPSPCNRGCAPLECTFELPKSIRISVTRRWLEEMKIGRTDEVGNKKENSTLSNYNEGNKKIEYLEVIPIKDGDGDWGEGFKLSLSNFVRTISSSTQVEEVSIILDYASQEISRALVECMKTIPSLKSLHLEDIHSPGLSVSDAEAIFSAFGPHSTFQTGGVKFEYGVATKAATVKVLVDALLQNQVLRQFSLFYRGGDDTLDREKGVGHEGSVMRELNRYLQSPTNVLTKLDIVAVEDDEVIQLADTLGLNKKLQVLVIKRGDDFSNDRDIGVGRIGEALLTNTVLEELGYGGYARVGVEEMEALVGALVPDAASRLQPNTHLHTLRIYNNALRGREGMEQLATLLRSNTSLLHLDLSNLYTLRSKRENVFEYAEMLFTALRCNTSLKSLDLTGCYGIGGKDVLGMIMDMLLHNRSLKEIELRRTRLEEDGDAEVVYAELRGRDKTIDEEVEKVIQKMVRVPPNSARVFLCGNPKGGKTTLCQRWINIQPLGTSGSKGVVIDGQSKLSSHGRNKNRFSSFSPKRLINKFTKSAKATVLVPSSSDQERTRGIEVHKMVWADNMSINLWDMAGQEEYHTFHDMMLPNRSPNGDCCFYFIVCNPTEVVQNLKEEVRMEHLVQEISYWLVFIASNTRRSKSYLPHVTILMTHHDLWGGDKDKEKIFRHKLKEIIKGLRKKFELFLEFDKDKEFFEMDNTRVPYDDATELKQHVLQYLKKMSSDLPKILKASVDFQSTIMKWSGDSHKEPFVKWDDFSNSLSQEVMEFRSLKDVGIELLEKIKRHVAESLHNGGHIMYFEEIDVVILNPHWFCQNIIGHILYNCSELNDQGAIAANGIISRQDFKELVVDGDTMCGGHFEEILKIMTKLQICYEDKSGDEKSGNDNIMIPSLLDGNPIPTNWEDVFGSLPKANTYVGLRLKTADESITKLTQGFFPRLQVFLRNKFPTETYRLYSNMKAFKLFSKGISFIDEGAEIFILLDREDSINIISRCCGGGDSENRRVHKKIMGYVNDLRQTPTLGCPGVVFEEHIIFPSSLANALDANNLRYVSKKGLLEKVLRDGNLKYAPSWVDEQKKCRFVSAKELLGDEEWHDILQRREQKVMTIDRFLDSILPAENSTALAASIPSNSDQLVRIDSTKSLIIDKVHSLKRLMQHNHKEVMKRLDELENNIMGFQEKLTSRVCSNIDNLMECLLELNKSNIPKLPYLMESAKSGGKRILLKMVPGLKSYQLQFMCEHRDGFHYVENQPGCVVEIGDDQTRKFGIVMYWGLTISVMLLKVGAHVTAGMGSMVPDLTARFASVLDSPGLLDLGQPSRDILACLPEELKKEPRISVKDNEEAKALLVQILKKKCPSGDMQKLFKLTQMVYTSKSDNKGGLAWLCDEHRDKGEQDGSLRKR</sequence>
<dbReference type="EMBL" id="CM026421">
    <property type="protein sequence ID" value="KAG0593015.1"/>
    <property type="molecule type" value="Genomic_DNA"/>
</dbReference>
<dbReference type="Pfam" id="PF16095">
    <property type="entry name" value="COR-A"/>
    <property type="match status" value="1"/>
</dbReference>
<name>A0A8T0JC25_CERPU</name>
<organism evidence="5 6">
    <name type="scientific">Ceratodon purpureus</name>
    <name type="common">Fire moss</name>
    <name type="synonym">Dicranum purpureum</name>
    <dbReference type="NCBI Taxonomy" id="3225"/>
    <lineage>
        <taxon>Eukaryota</taxon>
        <taxon>Viridiplantae</taxon>
        <taxon>Streptophyta</taxon>
        <taxon>Embryophyta</taxon>
        <taxon>Bryophyta</taxon>
        <taxon>Bryophytina</taxon>
        <taxon>Bryopsida</taxon>
        <taxon>Dicranidae</taxon>
        <taxon>Pseudoditrichales</taxon>
        <taxon>Ditrichaceae</taxon>
        <taxon>Ceratodon</taxon>
    </lineage>
</organism>
<accession>A0A8T0JC25</accession>
<feature type="region of interest" description="Disordered" evidence="3">
    <location>
        <begin position="1"/>
        <end position="27"/>
    </location>
</feature>
<dbReference type="PANTHER" id="PTHR47679:SF2">
    <property type="entry name" value="C-TERMINAL OF ROC (COR) DOMAIN-CONTAINING PROTEIN"/>
    <property type="match status" value="1"/>
</dbReference>
<dbReference type="Gene3D" id="3.40.50.300">
    <property type="entry name" value="P-loop containing nucleotide triphosphate hydrolases"/>
    <property type="match status" value="1"/>
</dbReference>
<evidence type="ECO:0000256" key="2">
    <source>
        <dbReference type="SAM" id="Coils"/>
    </source>
</evidence>
<evidence type="ECO:0000259" key="4">
    <source>
        <dbReference type="Pfam" id="PF16095"/>
    </source>
</evidence>
<proteinExistence type="predicted"/>
<dbReference type="InterPro" id="IPR032675">
    <property type="entry name" value="LRR_dom_sf"/>
</dbReference>
<feature type="domain" description="COR" evidence="4">
    <location>
        <begin position="803"/>
        <end position="913"/>
    </location>
</feature>
<keyword evidence="6" id="KW-1185">Reference proteome</keyword>
<keyword evidence="2" id="KW-0175">Coiled coil</keyword>
<feature type="coiled-coil region" evidence="2">
    <location>
        <begin position="1170"/>
        <end position="1197"/>
    </location>
</feature>
<dbReference type="PANTHER" id="PTHR47679">
    <property type="entry name" value="PROTEIN TORNADO 1"/>
    <property type="match status" value="1"/>
</dbReference>
<dbReference type="SUPFAM" id="SSF52540">
    <property type="entry name" value="P-loop containing nucleoside triphosphate hydrolases"/>
    <property type="match status" value="1"/>
</dbReference>